<dbReference type="PROSITE" id="PS00086">
    <property type="entry name" value="CYTOCHROME_P450"/>
    <property type="match status" value="1"/>
</dbReference>
<dbReference type="GO" id="GO:0005506">
    <property type="term" value="F:iron ion binding"/>
    <property type="evidence" value="ECO:0007669"/>
    <property type="project" value="InterPro"/>
</dbReference>
<evidence type="ECO:0000313" key="9">
    <source>
        <dbReference type="EMBL" id="CAB3235762.1"/>
    </source>
</evidence>
<dbReference type="InterPro" id="IPR001128">
    <property type="entry name" value="Cyt_P450"/>
</dbReference>
<evidence type="ECO:0000256" key="3">
    <source>
        <dbReference type="ARBA" id="ARBA00022723"/>
    </source>
</evidence>
<evidence type="ECO:0000256" key="1">
    <source>
        <dbReference type="ARBA" id="ARBA00001971"/>
    </source>
</evidence>
<organism evidence="9">
    <name type="scientific">Phallusia mammillata</name>
    <dbReference type="NCBI Taxonomy" id="59560"/>
    <lineage>
        <taxon>Eukaryota</taxon>
        <taxon>Metazoa</taxon>
        <taxon>Chordata</taxon>
        <taxon>Tunicata</taxon>
        <taxon>Ascidiacea</taxon>
        <taxon>Phlebobranchia</taxon>
        <taxon>Ascidiidae</taxon>
        <taxon>Phallusia</taxon>
    </lineage>
</organism>
<accession>A0A6F9DA97</accession>
<dbReference type="InterPro" id="IPR017972">
    <property type="entry name" value="Cyt_P450_CS"/>
</dbReference>
<evidence type="ECO:0000256" key="4">
    <source>
        <dbReference type="ARBA" id="ARBA00023002"/>
    </source>
</evidence>
<evidence type="ECO:0000256" key="6">
    <source>
        <dbReference type="ARBA" id="ARBA00023033"/>
    </source>
</evidence>
<dbReference type="GO" id="GO:0005737">
    <property type="term" value="C:cytoplasm"/>
    <property type="evidence" value="ECO:0007669"/>
    <property type="project" value="TreeGrafter"/>
</dbReference>
<dbReference type="InterPro" id="IPR002401">
    <property type="entry name" value="Cyt_P450_E_grp-I"/>
</dbReference>
<evidence type="ECO:0000256" key="2">
    <source>
        <dbReference type="ARBA" id="ARBA00010617"/>
    </source>
</evidence>
<dbReference type="PRINTS" id="PR00385">
    <property type="entry name" value="P450"/>
</dbReference>
<keyword evidence="6 8" id="KW-0503">Monooxygenase</keyword>
<dbReference type="Pfam" id="PF00067">
    <property type="entry name" value="p450"/>
    <property type="match status" value="1"/>
</dbReference>
<proteinExistence type="evidence at transcript level"/>
<gene>
    <name evidence="9" type="primary">Cyp2u1-010</name>
</gene>
<dbReference type="GO" id="GO:0016712">
    <property type="term" value="F:oxidoreductase activity, acting on paired donors, with incorporation or reduction of molecular oxygen, reduced flavin or flavoprotein as one donor, and incorporation of one atom of oxygen"/>
    <property type="evidence" value="ECO:0007669"/>
    <property type="project" value="TreeGrafter"/>
</dbReference>
<dbReference type="PRINTS" id="PR00463">
    <property type="entry name" value="EP450I"/>
</dbReference>
<evidence type="ECO:0000256" key="5">
    <source>
        <dbReference type="ARBA" id="ARBA00023004"/>
    </source>
</evidence>
<protein>
    <submittedName>
        <fullName evidence="9">Cytochrome P450 2U1-like</fullName>
    </submittedName>
</protein>
<dbReference type="GO" id="GO:0006805">
    <property type="term" value="P:xenobiotic metabolic process"/>
    <property type="evidence" value="ECO:0007669"/>
    <property type="project" value="TreeGrafter"/>
</dbReference>
<dbReference type="PANTHER" id="PTHR24300">
    <property type="entry name" value="CYTOCHROME P450 508A4-RELATED"/>
    <property type="match status" value="1"/>
</dbReference>
<dbReference type="GO" id="GO:0006082">
    <property type="term" value="P:organic acid metabolic process"/>
    <property type="evidence" value="ECO:0007669"/>
    <property type="project" value="TreeGrafter"/>
</dbReference>
<comment type="similarity">
    <text evidence="2 8">Belongs to the cytochrome P450 family.</text>
</comment>
<dbReference type="SUPFAM" id="SSF48264">
    <property type="entry name" value="Cytochrome P450"/>
    <property type="match status" value="1"/>
</dbReference>
<feature type="binding site" description="axial binding residue" evidence="7">
    <location>
        <position position="372"/>
    </location>
    <ligand>
        <name>heme</name>
        <dbReference type="ChEBI" id="CHEBI:30413"/>
    </ligand>
    <ligandPart>
        <name>Fe</name>
        <dbReference type="ChEBI" id="CHEBI:18248"/>
    </ligandPart>
</feature>
<keyword evidence="4 8" id="KW-0560">Oxidoreductase</keyword>
<keyword evidence="5 7" id="KW-0408">Iron</keyword>
<dbReference type="InterPro" id="IPR050182">
    <property type="entry name" value="Cytochrome_P450_fam2"/>
</dbReference>
<evidence type="ECO:0000256" key="7">
    <source>
        <dbReference type="PIRSR" id="PIRSR602401-1"/>
    </source>
</evidence>
<keyword evidence="7 8" id="KW-0349">Heme</keyword>
<dbReference type="GO" id="GO:0008395">
    <property type="term" value="F:steroid hydroxylase activity"/>
    <property type="evidence" value="ECO:0007669"/>
    <property type="project" value="TreeGrafter"/>
</dbReference>
<comment type="cofactor">
    <cofactor evidence="1 7">
        <name>heme</name>
        <dbReference type="ChEBI" id="CHEBI:30413"/>
    </cofactor>
</comment>
<dbReference type="InterPro" id="IPR036396">
    <property type="entry name" value="Cyt_P450_sf"/>
</dbReference>
<dbReference type="PANTHER" id="PTHR24300:SF397">
    <property type="entry name" value="CYTOCHROME P450 2U1"/>
    <property type="match status" value="1"/>
</dbReference>
<reference evidence="9" key="1">
    <citation type="submission" date="2020-04" db="EMBL/GenBank/DDBJ databases">
        <authorList>
            <person name="Neveu A P."/>
        </authorList>
    </citation>
    <scope>NUCLEOTIDE SEQUENCE</scope>
    <source>
        <tissue evidence="9">Whole embryo</tissue>
    </source>
</reference>
<keyword evidence="3 7" id="KW-0479">Metal-binding</keyword>
<evidence type="ECO:0000256" key="8">
    <source>
        <dbReference type="RuleBase" id="RU000461"/>
    </source>
</evidence>
<dbReference type="Gene3D" id="1.10.630.10">
    <property type="entry name" value="Cytochrome P450"/>
    <property type="match status" value="1"/>
</dbReference>
<dbReference type="GO" id="GO:0020037">
    <property type="term" value="F:heme binding"/>
    <property type="evidence" value="ECO:0007669"/>
    <property type="project" value="InterPro"/>
</dbReference>
<dbReference type="EMBL" id="LR784319">
    <property type="protein sequence ID" value="CAB3235762.1"/>
    <property type="molecule type" value="mRNA"/>
</dbReference>
<dbReference type="AlphaFoldDB" id="A0A6F9DA97"/>
<dbReference type="FunFam" id="1.10.630.10:FF:000036">
    <property type="entry name" value="CYtochrome P450 family"/>
    <property type="match status" value="1"/>
</dbReference>
<sequence length="428" mass="49215">MAPSYLYPWVGKTAWFSTIITVIETLVKQSEEFHERPSVRLLNKFTANGIGMIPGGPVWRSHRRFGMSSIRRFGGNKGVMERKVTDEAMHFIQQLKEFEGKPFNMQKHLSEAVANVICNMAFGRRYDYNDDKFQMLITNILGLAKQFSDWKTNLLIFLPFLCDVPPFTRHVQNIVSTTNPIQAMIGELINEHKSTFDPNDIRDILDGYLESFAHKEDNFVFENCRDFCFDLFVAGTETTSTTLKWALLCLMLHQDVQDKMAKEIDNVIGKDGTASLSHREKMPFSCAVLHEVMRFKTLVPLSVPRSTNKDVTVRGYRIPKGTQVFTNLWQVHNDETYWKNPNKFEPQRHLDENGNFTNSRYVIPFGAGARVCMGEHLARTQLWVFLINIVQRFRISVDPNDPDSPSLNDGTNAIVHVPQAYNMIIHSR</sequence>
<name>A0A6F9DA97_9ASCI</name>